<dbReference type="InterPro" id="IPR011006">
    <property type="entry name" value="CheY-like_superfamily"/>
</dbReference>
<organism evidence="8">
    <name type="scientific">uncultured Thiotrichaceae bacterium</name>
    <dbReference type="NCBI Taxonomy" id="298394"/>
    <lineage>
        <taxon>Bacteria</taxon>
        <taxon>Pseudomonadati</taxon>
        <taxon>Pseudomonadota</taxon>
        <taxon>Gammaproteobacteria</taxon>
        <taxon>Thiotrichales</taxon>
        <taxon>Thiotrichaceae</taxon>
        <taxon>environmental samples</taxon>
    </lineage>
</organism>
<dbReference type="SUPFAM" id="SSF52172">
    <property type="entry name" value="CheY-like"/>
    <property type="match status" value="1"/>
</dbReference>
<keyword evidence="3" id="KW-0238">DNA-binding</keyword>
<dbReference type="CDD" id="cd17535">
    <property type="entry name" value="REC_NarL-like"/>
    <property type="match status" value="1"/>
</dbReference>
<dbReference type="Gene3D" id="3.40.50.2300">
    <property type="match status" value="1"/>
</dbReference>
<dbReference type="GO" id="GO:0006355">
    <property type="term" value="P:regulation of DNA-templated transcription"/>
    <property type="evidence" value="ECO:0007669"/>
    <property type="project" value="InterPro"/>
</dbReference>
<gene>
    <name evidence="8" type="ORF">HELGO_WM29210</name>
</gene>
<evidence type="ECO:0000259" key="7">
    <source>
        <dbReference type="PROSITE" id="PS50110"/>
    </source>
</evidence>
<evidence type="ECO:0000256" key="5">
    <source>
        <dbReference type="PROSITE-ProRule" id="PRU00169"/>
    </source>
</evidence>
<dbReference type="PROSITE" id="PS00622">
    <property type="entry name" value="HTH_LUXR_1"/>
    <property type="match status" value="1"/>
</dbReference>
<dbReference type="SMART" id="SM00421">
    <property type="entry name" value="HTH_LUXR"/>
    <property type="match status" value="1"/>
</dbReference>
<dbReference type="PRINTS" id="PR00038">
    <property type="entry name" value="HTHLUXR"/>
</dbReference>
<protein>
    <recommendedName>
        <fullName evidence="9">DNA-binding response regulator</fullName>
    </recommendedName>
</protein>
<dbReference type="InterPro" id="IPR001789">
    <property type="entry name" value="Sig_transdc_resp-reg_receiver"/>
</dbReference>
<dbReference type="PROSITE" id="PS50043">
    <property type="entry name" value="HTH_LUXR_2"/>
    <property type="match status" value="1"/>
</dbReference>
<dbReference type="GO" id="GO:0003677">
    <property type="term" value="F:DNA binding"/>
    <property type="evidence" value="ECO:0007669"/>
    <property type="project" value="UniProtKB-KW"/>
</dbReference>
<dbReference type="Pfam" id="PF00196">
    <property type="entry name" value="GerE"/>
    <property type="match status" value="1"/>
</dbReference>
<dbReference type="EMBL" id="CACVAT010000045">
    <property type="protein sequence ID" value="CAA6802532.1"/>
    <property type="molecule type" value="Genomic_DNA"/>
</dbReference>
<evidence type="ECO:0000256" key="4">
    <source>
        <dbReference type="ARBA" id="ARBA00023163"/>
    </source>
</evidence>
<evidence type="ECO:0000259" key="6">
    <source>
        <dbReference type="PROSITE" id="PS50043"/>
    </source>
</evidence>
<dbReference type="SMART" id="SM00448">
    <property type="entry name" value="REC"/>
    <property type="match status" value="1"/>
</dbReference>
<dbReference type="SUPFAM" id="SSF46894">
    <property type="entry name" value="C-terminal effector domain of the bipartite response regulators"/>
    <property type="match status" value="1"/>
</dbReference>
<dbReference type="Pfam" id="PF00072">
    <property type="entry name" value="Response_reg"/>
    <property type="match status" value="1"/>
</dbReference>
<keyword evidence="4" id="KW-0804">Transcription</keyword>
<dbReference type="GO" id="GO:0000160">
    <property type="term" value="P:phosphorelay signal transduction system"/>
    <property type="evidence" value="ECO:0007669"/>
    <property type="project" value="InterPro"/>
</dbReference>
<dbReference type="InterPro" id="IPR058245">
    <property type="entry name" value="NreC/VraR/RcsB-like_REC"/>
</dbReference>
<keyword evidence="1 5" id="KW-0597">Phosphoprotein</keyword>
<dbReference type="PROSITE" id="PS50110">
    <property type="entry name" value="RESPONSE_REGULATORY"/>
    <property type="match status" value="1"/>
</dbReference>
<accession>A0A6S6SGS5</accession>
<evidence type="ECO:0000313" key="8">
    <source>
        <dbReference type="EMBL" id="CAA6802532.1"/>
    </source>
</evidence>
<keyword evidence="2" id="KW-0805">Transcription regulation</keyword>
<evidence type="ECO:0008006" key="9">
    <source>
        <dbReference type="Google" id="ProtNLM"/>
    </source>
</evidence>
<evidence type="ECO:0000256" key="1">
    <source>
        <dbReference type="ARBA" id="ARBA00022553"/>
    </source>
</evidence>
<feature type="domain" description="Response regulatory" evidence="7">
    <location>
        <begin position="8"/>
        <end position="124"/>
    </location>
</feature>
<dbReference type="InterPro" id="IPR039420">
    <property type="entry name" value="WalR-like"/>
</dbReference>
<dbReference type="AlphaFoldDB" id="A0A6S6SGS5"/>
<evidence type="ECO:0000256" key="3">
    <source>
        <dbReference type="ARBA" id="ARBA00023125"/>
    </source>
</evidence>
<dbReference type="PANTHER" id="PTHR43214">
    <property type="entry name" value="TWO-COMPONENT RESPONSE REGULATOR"/>
    <property type="match status" value="1"/>
</dbReference>
<sequence>MQDMKIYRVFLVEDDNGTLQRLADVVRAEPGLDLVGMAMNYTEASQWLNENEPDVLLTDLGLPDGSGKQLIEQTVELYDKAEIMVVSRFGDENSVVEAIKAGAGGYLLKDESAEHIADSIRQLLQGGSPISPAIARYILDYFKNDEIAESHGDDGTEIDQDALLTPKEKMVLQYISRGYSNKEIAKSLEISPHTVASHIKRIYRKLAVNSRNEAVFEGWRMGQLTIHKAAPTQSKANKDALQVARALMTGGKSCEEVMDVLHLAYQLDQEGSMQVMKQAGSNVAEIFAAAKACFDLEDKQVVAALLKIGFSNEDALQAMLG</sequence>
<reference evidence="8" key="1">
    <citation type="submission" date="2020-01" db="EMBL/GenBank/DDBJ databases">
        <authorList>
            <person name="Meier V. D."/>
            <person name="Meier V D."/>
        </authorList>
    </citation>
    <scope>NUCLEOTIDE SEQUENCE</scope>
    <source>
        <strain evidence="8">HLG_WM_MAG_09</strain>
    </source>
</reference>
<dbReference type="InterPro" id="IPR000792">
    <property type="entry name" value="Tscrpt_reg_LuxR_C"/>
</dbReference>
<name>A0A6S6SGS5_9GAMM</name>
<proteinExistence type="predicted"/>
<dbReference type="PANTHER" id="PTHR43214:SF41">
    <property type="entry name" value="NITRATE_NITRITE RESPONSE REGULATOR PROTEIN NARP"/>
    <property type="match status" value="1"/>
</dbReference>
<dbReference type="InterPro" id="IPR016032">
    <property type="entry name" value="Sig_transdc_resp-reg_C-effctor"/>
</dbReference>
<feature type="modified residue" description="4-aspartylphosphate" evidence="5">
    <location>
        <position position="59"/>
    </location>
</feature>
<evidence type="ECO:0000256" key="2">
    <source>
        <dbReference type="ARBA" id="ARBA00023015"/>
    </source>
</evidence>
<feature type="domain" description="HTH luxR-type" evidence="6">
    <location>
        <begin position="157"/>
        <end position="222"/>
    </location>
</feature>
<dbReference type="CDD" id="cd06170">
    <property type="entry name" value="LuxR_C_like"/>
    <property type="match status" value="1"/>
</dbReference>